<dbReference type="EMBL" id="QEKT01000001">
    <property type="protein sequence ID" value="PVY86516.1"/>
    <property type="molecule type" value="Genomic_DNA"/>
</dbReference>
<dbReference type="RefSeq" id="WP_089940078.1">
    <property type="nucleotide sequence ID" value="NZ_CAKOEX010000015.1"/>
</dbReference>
<accession>A0A2U1DFP7</accession>
<feature type="region of interest" description="Disordered" evidence="1">
    <location>
        <begin position="154"/>
        <end position="207"/>
    </location>
</feature>
<organism evidence="2 3">
    <name type="scientific">Convivina intestini</name>
    <dbReference type="NCBI Taxonomy" id="1505726"/>
    <lineage>
        <taxon>Bacteria</taxon>
        <taxon>Bacillati</taxon>
        <taxon>Bacillota</taxon>
        <taxon>Bacilli</taxon>
        <taxon>Lactobacillales</taxon>
        <taxon>Lactobacillaceae</taxon>
        <taxon>Convivina</taxon>
    </lineage>
</organism>
<dbReference type="AlphaFoldDB" id="A0A2U1DFP7"/>
<evidence type="ECO:0000313" key="2">
    <source>
        <dbReference type="EMBL" id="PVY86516.1"/>
    </source>
</evidence>
<dbReference type="InterPro" id="IPR009636">
    <property type="entry name" value="SCAF"/>
</dbReference>
<feature type="compositionally biased region" description="Polar residues" evidence="1">
    <location>
        <begin position="171"/>
        <end position="185"/>
    </location>
</feature>
<feature type="compositionally biased region" description="Basic and acidic residues" evidence="1">
    <location>
        <begin position="186"/>
        <end position="197"/>
    </location>
</feature>
<name>A0A2U1DFP7_9LACO</name>
<sequence>MAFDTKTLTELGLTDEQVKGVMKAHGEDVNAVKAQLNDVVAERDGLNGQVSEFTKQLEEAKKAAEKDSEAANQVEQLQQQLKDSQKQAADSLAKTKLGYEVDSALLKAGALNNKAAKALIDMDKVSFGDDGKLIGLNDQLESIKNDNSFLFKATEPEQTKPGVKITPPGNPSNSNNDKPNLSSMSYKERVEFKHNDPEGYEQAVQAE</sequence>
<dbReference type="OrthoDB" id="2365850at2"/>
<comment type="caution">
    <text evidence="2">The sequence shown here is derived from an EMBL/GenBank/DDBJ whole genome shotgun (WGS) entry which is preliminary data.</text>
</comment>
<keyword evidence="3" id="KW-1185">Reference proteome</keyword>
<reference evidence="2 3" key="1">
    <citation type="submission" date="2018-04" db="EMBL/GenBank/DDBJ databases">
        <title>Genomic Encyclopedia of Type Strains, Phase IV (KMG-IV): sequencing the most valuable type-strain genomes for metagenomic binning, comparative biology and taxonomic classification.</title>
        <authorList>
            <person name="Goeker M."/>
        </authorList>
    </citation>
    <scope>NUCLEOTIDE SEQUENCE [LARGE SCALE GENOMIC DNA]</scope>
    <source>
        <strain evidence="2 3">DSM 28795</strain>
    </source>
</reference>
<proteinExistence type="predicted"/>
<feature type="region of interest" description="Disordered" evidence="1">
    <location>
        <begin position="61"/>
        <end position="82"/>
    </location>
</feature>
<protein>
    <submittedName>
        <fullName evidence="2">Minor structural protein GP20</fullName>
    </submittedName>
</protein>
<evidence type="ECO:0000256" key="1">
    <source>
        <dbReference type="SAM" id="MobiDB-lite"/>
    </source>
</evidence>
<gene>
    <name evidence="2" type="ORF">C7384_101436</name>
</gene>
<dbReference type="Pfam" id="PF06810">
    <property type="entry name" value="Phage_scaffold"/>
    <property type="match status" value="1"/>
</dbReference>
<evidence type="ECO:0000313" key="3">
    <source>
        <dbReference type="Proteomes" id="UP000245433"/>
    </source>
</evidence>
<dbReference type="Proteomes" id="UP000245433">
    <property type="component" value="Unassembled WGS sequence"/>
</dbReference>